<dbReference type="EMBL" id="CP053697">
    <property type="protein sequence ID" value="QKE62554.1"/>
    <property type="molecule type" value="Genomic_DNA"/>
</dbReference>
<keyword evidence="1" id="KW-0732">Signal</keyword>
<keyword evidence="3" id="KW-1185">Reference proteome</keyword>
<dbReference type="AlphaFoldDB" id="A0A6M8F2B1"/>
<dbReference type="RefSeq" id="WP_173204473.1">
    <property type="nucleotide sequence ID" value="NZ_CP053697.2"/>
</dbReference>
<organism evidence="2 3">
    <name type="scientific">Aquipseudomonas campi</name>
    <dbReference type="NCBI Taxonomy" id="2731681"/>
    <lineage>
        <taxon>Bacteria</taxon>
        <taxon>Pseudomonadati</taxon>
        <taxon>Pseudomonadota</taxon>
        <taxon>Gammaproteobacteria</taxon>
        <taxon>Pseudomonadales</taxon>
        <taxon>Pseudomonadaceae</taxon>
        <taxon>Aquipseudomonas</taxon>
    </lineage>
</organism>
<gene>
    <name evidence="2" type="ORF">HNE05_04000</name>
</gene>
<protein>
    <submittedName>
        <fullName evidence="2">DUF2066 domain-containing protein</fullName>
    </submittedName>
</protein>
<feature type="chain" id="PRO_5026817903" evidence="1">
    <location>
        <begin position="22"/>
        <end position="341"/>
    </location>
</feature>
<feature type="signal peptide" evidence="1">
    <location>
        <begin position="1"/>
        <end position="21"/>
    </location>
</feature>
<accession>A0A6M8F2B1</accession>
<dbReference type="InterPro" id="IPR018642">
    <property type="entry name" value="DUF2066"/>
</dbReference>
<evidence type="ECO:0000313" key="3">
    <source>
        <dbReference type="Proteomes" id="UP000501379"/>
    </source>
</evidence>
<dbReference type="Pfam" id="PF09839">
    <property type="entry name" value="DUF2066"/>
    <property type="match status" value="1"/>
</dbReference>
<evidence type="ECO:0000256" key="1">
    <source>
        <dbReference type="SAM" id="SignalP"/>
    </source>
</evidence>
<proteinExistence type="predicted"/>
<reference evidence="2" key="1">
    <citation type="submission" date="2020-07" db="EMBL/GenBank/DDBJ databases">
        <title>Nitrate ammonifying Pseudomonas campi sp. nov. isolated from German agricultural grassland.</title>
        <authorList>
            <person name="Timsy T."/>
            <person name="Ulrich A."/>
            <person name="Spanner T."/>
            <person name="Foesel B."/>
            <person name="Kolb S."/>
            <person name="Horn M.A."/>
            <person name="Behrendt U."/>
        </authorList>
    </citation>
    <scope>NUCLEOTIDE SEQUENCE</scope>
    <source>
        <strain evidence="2">S1-A32-2</strain>
    </source>
</reference>
<sequence>MRLFVRLFALCCALLSLPSFAEPVSGLYQVREPVTSQQPEERTVALGKALETLVLRLTGDAKALQSPALDGVRKDPQQLVSRYVYEGETLVVDFDPLTTDNKLRQAGLALWGANRPSILTWWIVTSREEASLVGDGQSSAAPLRQAAQNRGLPLRLPLADLQEQLVATSENLSANQPDALREASKRYDADALLTVLAREEYAGMAAEWRLWLGDTREQGTVKGGSPQELADAVLLAVSERLAPRFVVKPGASGAMLVEVQGADLARYAELARLLEPFAARLNKVKGDQLTWQVNASAEQLRAQLGLAGLQEVPADAAPLDASAAAGAAPAPTPANLLRFRW</sequence>
<evidence type="ECO:0000313" key="2">
    <source>
        <dbReference type="EMBL" id="QKE62554.1"/>
    </source>
</evidence>
<dbReference type="KEGG" id="pcam:HNE05_04000"/>
<name>A0A6M8F2B1_9GAMM</name>
<dbReference type="Proteomes" id="UP000501379">
    <property type="component" value="Chromosome"/>
</dbReference>